<keyword evidence="3" id="KW-1185">Reference proteome</keyword>
<proteinExistence type="predicted"/>
<evidence type="ECO:0000313" key="2">
    <source>
        <dbReference type="EMBL" id="QXN89726.1"/>
    </source>
</evidence>
<dbReference type="RefSeq" id="WP_218470594.1">
    <property type="nucleotide sequence ID" value="NZ_BAABJN010000006.1"/>
</dbReference>
<dbReference type="EMBL" id="CP078145">
    <property type="protein sequence ID" value="QXN89726.1"/>
    <property type="molecule type" value="Genomic_DNA"/>
</dbReference>
<protein>
    <recommendedName>
        <fullName evidence="1">DUF6817 domain-containing protein</fullName>
    </recommendedName>
</protein>
<dbReference type="Proteomes" id="UP000694257">
    <property type="component" value="Chromosome"/>
</dbReference>
<feature type="domain" description="DUF6817" evidence="1">
    <location>
        <begin position="17"/>
        <end position="101"/>
    </location>
</feature>
<dbReference type="InterPro" id="IPR049202">
    <property type="entry name" value="DUF6817"/>
</dbReference>
<name>A0ABX8RK59_NOCIO</name>
<sequence length="188" mass="20662">MNNIGEDLSRRDRVERFLDECGAAAIAHPGGTLLAHLVRVGDVLAEWDADEDIQFAGLCHAMYGTDGFGRALVELSDRQTVATLIGERAEALVYLYGSCDRATVYPRLDTSPVIFRDRFTGLEYEPVDTDLRAFLEITAANELDVLAHNAELADKHGAALYQLFARSSSRLSPRAWQACRTQLASATS</sequence>
<gene>
    <name evidence="2" type="ORF">KV110_30275</name>
</gene>
<reference evidence="2 3" key="1">
    <citation type="submission" date="2021-07" db="EMBL/GenBank/DDBJ databases">
        <title>Whole Genome Sequence of Nocardia Iowensis.</title>
        <authorList>
            <person name="Lamm A."/>
            <person name="Collins-Fairclough A.M."/>
            <person name="Bunk B."/>
            <person name="Sproer C."/>
        </authorList>
    </citation>
    <scope>NUCLEOTIDE SEQUENCE [LARGE SCALE GENOMIC DNA]</scope>
    <source>
        <strain evidence="2 3">NRRL 5646</strain>
    </source>
</reference>
<organism evidence="2 3">
    <name type="scientific">Nocardia iowensis</name>
    <dbReference type="NCBI Taxonomy" id="204891"/>
    <lineage>
        <taxon>Bacteria</taxon>
        <taxon>Bacillati</taxon>
        <taxon>Actinomycetota</taxon>
        <taxon>Actinomycetes</taxon>
        <taxon>Mycobacteriales</taxon>
        <taxon>Nocardiaceae</taxon>
        <taxon>Nocardia</taxon>
    </lineage>
</organism>
<evidence type="ECO:0000259" key="1">
    <source>
        <dbReference type="Pfam" id="PF20680"/>
    </source>
</evidence>
<accession>A0ABX8RK59</accession>
<dbReference type="Pfam" id="PF20680">
    <property type="entry name" value="DUF6817"/>
    <property type="match status" value="1"/>
</dbReference>
<evidence type="ECO:0000313" key="3">
    <source>
        <dbReference type="Proteomes" id="UP000694257"/>
    </source>
</evidence>